<dbReference type="PANTHER" id="PTHR24123">
    <property type="entry name" value="ANKYRIN REPEAT-CONTAINING"/>
    <property type="match status" value="1"/>
</dbReference>
<evidence type="ECO:0000259" key="5">
    <source>
        <dbReference type="PROSITE" id="PS50837"/>
    </source>
</evidence>
<protein>
    <recommendedName>
        <fullName evidence="5">NACHT domain-containing protein</fullName>
    </recommendedName>
</protein>
<sequence>MQFREPAKQANMSSRLEPPEIMLPGPHHPRKQRKRDIIFHIFTSGKRVEKPDPRRPRYVAPIHELGSQVFSIAGGISTPRGTWGSGDTKVGQEEAASVKISTVRKISLWEKAYETLPQEDRATFLGSSEHQNPVRVTLQNAKICQNKCYDKRWKFNWKGKELLLHDVVSRIMTWIEKFETIGDIVSQYDLSHAALPWTGFRSLLQAIVLVGVDGPMGIVLISLEKIGSLIDRCAIYEMLYLNSDLFSPDHLSSHNSEEISSVALEGSLVKLYTAIFRFLVQAKNICSQTTKARFAGAAFGNDDLWTLFDEIESLETDMCREAQVLEISYQTCFDDEKLAHFHRVLDFLANLTDTTTRFGAVVAGSHPKLEKTEKAAILQWTSTIPYDHHHQRISATRLDGTGEWLLERKEYGAWRSSSASMLLLLRGIPGAGKTRLTSKVVDSLLQSRHPSEGLAYFYFDRNEGSRRSCEVVMKTLVKQLALSPTNPDLLKPLVEIYEKRNVSGRLSDPLSSTESRNLIVEFSQLYKQTILVVDALDECDTNARRELLEALKYIITSSKNLVKIFVSSRSNDDTTRQLENFPNYHIEAKDNEGDIEKFVREKINYSVKEGKLLQGNVSPELKELIYTRLVGGANGMFQWVALQIENLCRLKTESEIKEKLGKLPSGLFKMYSETYRQINMQEGSSPDIAKMTFAWLMCSIQPLTPEELVSVIEFQLKAQGGGPPSPQLGTDVAVLLETCHNLIVHDTELNVLRFSHLSVREFLDTLDGFRKTNNCIMATTVCLSLLSNPDIQVGSENEHAPIARKNILRTGNPFFKYAALFWPTHIENCRELGVYSGEVKESLQTFLNPAKQHRWCYERWLKYASTSITSLVYTERRKLLLGAHIDDLKSQPNNPLVAAVSFGYSDIFRALFGLLDLEITSIETMLIVASCRGREVIIRMMLDYEGHFNKQHDQVPLEAAINARGGKALVEAARFGHEKVVALLLERGANINSRGGAALMRAVEKGHMEVIKLLLNKEADVNAHNGWALEKAARWGRQEVVKLLLDNGADVNIGKGDALLRAIENGQETIAKMLLKEKMDMRTIDGQTLALAAEGGHVEIFKSLLDSGMDIYQKDGEALVKAAGKGHVGIVEMLLDRGADACAEGGLALIRAAAGGHDQIVKMLLSEGAEVDKKSLQRALEEAARGGSEQSVEMLLGAGANARAWNGLKGNLAPLYNAALGGHEKMVMMLLDAGAEAYGLDLFDIVKQEKNLAIAQALLEAGADVNEDDGDTLRNAARANQRDMVEMLLQHGANPFFRARQIDQETSRPEYSEVKALIGEARKMWNGYRPPPSSSGSE</sequence>
<dbReference type="EMBL" id="NESQ01000041">
    <property type="protein sequence ID" value="PUU81709.1"/>
    <property type="molecule type" value="Genomic_DNA"/>
</dbReference>
<dbReference type="PROSITE" id="PS50088">
    <property type="entry name" value="ANK_REPEAT"/>
    <property type="match status" value="5"/>
</dbReference>
<feature type="region of interest" description="Disordered" evidence="4">
    <location>
        <begin position="1"/>
        <end position="33"/>
    </location>
</feature>
<dbReference type="SMART" id="SM00248">
    <property type="entry name" value="ANK"/>
    <property type="match status" value="12"/>
</dbReference>
<feature type="repeat" description="ANK" evidence="3">
    <location>
        <begin position="964"/>
        <end position="996"/>
    </location>
</feature>
<evidence type="ECO:0000256" key="4">
    <source>
        <dbReference type="SAM" id="MobiDB-lite"/>
    </source>
</evidence>
<accession>A0A2T7A1T4</accession>
<feature type="repeat" description="ANK" evidence="3">
    <location>
        <begin position="994"/>
        <end position="1026"/>
    </location>
</feature>
<feature type="repeat" description="ANK" evidence="3">
    <location>
        <begin position="1024"/>
        <end position="1056"/>
    </location>
</feature>
<feature type="repeat" description="ANK" evidence="3">
    <location>
        <begin position="1144"/>
        <end position="1176"/>
    </location>
</feature>
<organism evidence="6 7">
    <name type="scientific">Tuber borchii</name>
    <name type="common">White truffle</name>
    <dbReference type="NCBI Taxonomy" id="42251"/>
    <lineage>
        <taxon>Eukaryota</taxon>
        <taxon>Fungi</taxon>
        <taxon>Dikarya</taxon>
        <taxon>Ascomycota</taxon>
        <taxon>Pezizomycotina</taxon>
        <taxon>Pezizomycetes</taxon>
        <taxon>Pezizales</taxon>
        <taxon>Tuberaceae</taxon>
        <taxon>Tuber</taxon>
    </lineage>
</organism>
<dbReference type="InterPro" id="IPR002110">
    <property type="entry name" value="Ankyrin_rpt"/>
</dbReference>
<evidence type="ECO:0000256" key="1">
    <source>
        <dbReference type="ARBA" id="ARBA00022737"/>
    </source>
</evidence>
<feature type="repeat" description="ANK" evidence="3">
    <location>
        <begin position="1210"/>
        <end position="1242"/>
    </location>
</feature>
<dbReference type="PROSITE" id="PS50297">
    <property type="entry name" value="ANK_REP_REGION"/>
    <property type="match status" value="4"/>
</dbReference>
<evidence type="ECO:0000313" key="7">
    <source>
        <dbReference type="Proteomes" id="UP000244722"/>
    </source>
</evidence>
<comment type="caution">
    <text evidence="6">The sequence shown here is derived from an EMBL/GenBank/DDBJ whole genome shotgun (WGS) entry which is preliminary data.</text>
</comment>
<dbReference type="Gene3D" id="3.40.50.300">
    <property type="entry name" value="P-loop containing nucleotide triphosphate hydrolases"/>
    <property type="match status" value="1"/>
</dbReference>
<dbReference type="InterPro" id="IPR007111">
    <property type="entry name" value="NACHT_NTPase"/>
</dbReference>
<reference evidence="6 7" key="1">
    <citation type="submission" date="2017-04" db="EMBL/GenBank/DDBJ databases">
        <title>Draft genome sequence of Tuber borchii Vittad., a whitish edible truffle.</title>
        <authorList>
            <consortium name="DOE Joint Genome Institute"/>
            <person name="Murat C."/>
            <person name="Kuo A."/>
            <person name="Barry K.W."/>
            <person name="Clum A."/>
            <person name="Dockter R.B."/>
            <person name="Fauchery L."/>
            <person name="Iotti M."/>
            <person name="Kohler A."/>
            <person name="Labutti K."/>
            <person name="Lindquist E.A."/>
            <person name="Lipzen A."/>
            <person name="Ohm R.A."/>
            <person name="Wang M."/>
            <person name="Grigoriev I.V."/>
            <person name="Zambonelli A."/>
            <person name="Martin F.M."/>
        </authorList>
    </citation>
    <scope>NUCLEOTIDE SEQUENCE [LARGE SCALE GENOMIC DNA]</scope>
    <source>
        <strain evidence="6 7">Tbo3840</strain>
    </source>
</reference>
<dbReference type="InterPro" id="IPR036770">
    <property type="entry name" value="Ankyrin_rpt-contain_sf"/>
</dbReference>
<dbReference type="SUPFAM" id="SSF52540">
    <property type="entry name" value="P-loop containing nucleoside triphosphate hydrolases"/>
    <property type="match status" value="1"/>
</dbReference>
<name>A0A2T7A1T4_TUBBO</name>
<feature type="domain" description="NACHT" evidence="5">
    <location>
        <begin position="421"/>
        <end position="571"/>
    </location>
</feature>
<dbReference type="InterPro" id="IPR027417">
    <property type="entry name" value="P-loop_NTPase"/>
</dbReference>
<dbReference type="OrthoDB" id="7464126at2759"/>
<dbReference type="InterPro" id="IPR056884">
    <property type="entry name" value="NPHP3-like_N"/>
</dbReference>
<dbReference type="Gene3D" id="1.25.40.20">
    <property type="entry name" value="Ankyrin repeat-containing domain"/>
    <property type="match status" value="2"/>
</dbReference>
<dbReference type="STRING" id="42251.A0A2T7A1T4"/>
<dbReference type="SUPFAM" id="SSF48403">
    <property type="entry name" value="Ankyrin repeat"/>
    <property type="match status" value="1"/>
</dbReference>
<dbReference type="PROSITE" id="PS50837">
    <property type="entry name" value="NACHT"/>
    <property type="match status" value="1"/>
</dbReference>
<gene>
    <name evidence="6" type="ORF">B9Z19DRAFT_1076496</name>
</gene>
<evidence type="ECO:0000256" key="2">
    <source>
        <dbReference type="ARBA" id="ARBA00023043"/>
    </source>
</evidence>
<dbReference type="Pfam" id="PF24883">
    <property type="entry name" value="NPHP3_N"/>
    <property type="match status" value="1"/>
</dbReference>
<evidence type="ECO:0000313" key="6">
    <source>
        <dbReference type="EMBL" id="PUU81709.1"/>
    </source>
</evidence>
<keyword evidence="1" id="KW-0677">Repeat</keyword>
<dbReference type="Proteomes" id="UP000244722">
    <property type="component" value="Unassembled WGS sequence"/>
</dbReference>
<proteinExistence type="predicted"/>
<dbReference type="PANTHER" id="PTHR24123:SF33">
    <property type="entry name" value="PROTEIN HOS4"/>
    <property type="match status" value="1"/>
</dbReference>
<dbReference type="InterPro" id="IPR051165">
    <property type="entry name" value="Multifunctional_ANK_Repeat"/>
</dbReference>
<dbReference type="Pfam" id="PF12796">
    <property type="entry name" value="Ank_2"/>
    <property type="match status" value="2"/>
</dbReference>
<evidence type="ECO:0000256" key="3">
    <source>
        <dbReference type="PROSITE-ProRule" id="PRU00023"/>
    </source>
</evidence>
<keyword evidence="2 3" id="KW-0040">ANK repeat</keyword>
<keyword evidence="7" id="KW-1185">Reference proteome</keyword>